<evidence type="ECO:0000256" key="4">
    <source>
        <dbReference type="ARBA" id="ARBA00023186"/>
    </source>
</evidence>
<dbReference type="SUPFAM" id="SSF64397">
    <property type="entry name" value="Hsp33 domain"/>
    <property type="match status" value="1"/>
</dbReference>
<evidence type="ECO:0000256" key="2">
    <source>
        <dbReference type="ARBA" id="ARBA00022833"/>
    </source>
</evidence>
<sequence>MENYIIKSLGFNRNVRILFAETTGIARAVCRQGQVDGAALRKALATTVTAAGLLCGTLKDRQRLTLKVGTSRPGCRIFAEVDADGNVRGYLSDEWRSVPAEEAAGAPLQRLIGDRGQLQVIRDLGMYRGFSGITDMPYGNIVDDLAHYFRQSEQTTTRFVVHVALAEGGEVAACRGAMAQLLPGADHALLGEIEQVLCDPRMADPGNPVTAWPKLLPGDAAVLGMAPLRASCGCSREMFLPMLRSLSPADLREAVATNRSLEVVCHACGCRYSFSPDEMAAWVPER</sequence>
<dbReference type="GO" id="GO:0051082">
    <property type="term" value="F:unfolded protein binding"/>
    <property type="evidence" value="ECO:0007669"/>
    <property type="project" value="InterPro"/>
</dbReference>
<proteinExistence type="predicted"/>
<protein>
    <submittedName>
        <fullName evidence="6">Uncharacterized protein</fullName>
    </submittedName>
</protein>
<keyword evidence="2" id="KW-0862">Zinc</keyword>
<keyword evidence="4" id="KW-0143">Chaperone</keyword>
<dbReference type="InterPro" id="IPR016154">
    <property type="entry name" value="Heat_shock_Hsp33_C"/>
</dbReference>
<dbReference type="GO" id="GO:0042026">
    <property type="term" value="P:protein refolding"/>
    <property type="evidence" value="ECO:0007669"/>
    <property type="project" value="TreeGrafter"/>
</dbReference>
<dbReference type="PANTHER" id="PTHR30111:SF1">
    <property type="entry name" value="33 KDA CHAPERONIN"/>
    <property type="match status" value="1"/>
</dbReference>
<dbReference type="GO" id="GO:0005737">
    <property type="term" value="C:cytoplasm"/>
    <property type="evidence" value="ECO:0007669"/>
    <property type="project" value="InterPro"/>
</dbReference>
<keyword evidence="3" id="KW-1015">Disulfide bond</keyword>
<dbReference type="EMBL" id="LWLV01000213">
    <property type="protein sequence ID" value="OTA41803.1"/>
    <property type="molecule type" value="Genomic_DNA"/>
</dbReference>
<dbReference type="GO" id="GO:0044183">
    <property type="term" value="F:protein folding chaperone"/>
    <property type="evidence" value="ECO:0007669"/>
    <property type="project" value="TreeGrafter"/>
</dbReference>
<evidence type="ECO:0000256" key="3">
    <source>
        <dbReference type="ARBA" id="ARBA00023157"/>
    </source>
</evidence>
<dbReference type="PANTHER" id="PTHR30111">
    <property type="entry name" value="33 KDA CHAPERONIN"/>
    <property type="match status" value="1"/>
</dbReference>
<dbReference type="AlphaFoldDB" id="A0A1Y2T981"/>
<dbReference type="SUPFAM" id="SSF118352">
    <property type="entry name" value="HSP33 redox switch-like"/>
    <property type="match status" value="1"/>
</dbReference>
<evidence type="ECO:0000313" key="6">
    <source>
        <dbReference type="EMBL" id="OTA41803.1"/>
    </source>
</evidence>
<accession>A0A1Y2T981</accession>
<name>A0A1Y2T981_SYMTR</name>
<dbReference type="Gene3D" id="3.90.1280.10">
    <property type="entry name" value="HSP33 redox switch-like"/>
    <property type="match status" value="1"/>
</dbReference>
<dbReference type="PIRSF" id="PIRSF005261">
    <property type="entry name" value="Heat_shock_Hsp33"/>
    <property type="match status" value="1"/>
</dbReference>
<evidence type="ECO:0000256" key="5">
    <source>
        <dbReference type="ARBA" id="ARBA00023284"/>
    </source>
</evidence>
<reference evidence="7" key="1">
    <citation type="submission" date="2016-04" db="EMBL/GenBank/DDBJ databases">
        <authorList>
            <person name="Antunes L.P."/>
            <person name="Martins L.F."/>
            <person name="Pereira R.V."/>
            <person name="Thomas A.M."/>
            <person name="Barbosa D."/>
            <person name="Nascimento L."/>
            <person name="Silva G.M."/>
            <person name="Condomitti G.W."/>
            <person name="Digiampietri L.A."/>
            <person name="Lombardi K.C."/>
            <person name="Ramos P.L."/>
            <person name="Quaggio R.B."/>
            <person name="Oliveira J.C."/>
            <person name="Pascon R.C."/>
            <person name="Cruz J.B."/>
            <person name="Silva A.M."/>
            <person name="Setubal J.C."/>
        </authorList>
    </citation>
    <scope>NUCLEOTIDE SEQUENCE [LARGE SCALE GENOMIC DNA]</scope>
</reference>
<dbReference type="InterPro" id="IPR016153">
    <property type="entry name" value="Heat_shock_Hsp33_N"/>
</dbReference>
<evidence type="ECO:0000313" key="7">
    <source>
        <dbReference type="Proteomes" id="UP000194267"/>
    </source>
</evidence>
<dbReference type="Gene3D" id="3.55.30.10">
    <property type="entry name" value="Hsp33 domain"/>
    <property type="match status" value="1"/>
</dbReference>
<gene>
    <name evidence="6" type="ORF">A6D92_03725</name>
</gene>
<dbReference type="Pfam" id="PF01430">
    <property type="entry name" value="HSP33"/>
    <property type="match status" value="1"/>
</dbReference>
<keyword evidence="1" id="KW-0963">Cytoplasm</keyword>
<organism evidence="6 7">
    <name type="scientific">Symbiobacterium thermophilum</name>
    <dbReference type="NCBI Taxonomy" id="2734"/>
    <lineage>
        <taxon>Bacteria</taxon>
        <taxon>Bacillati</taxon>
        <taxon>Bacillota</taxon>
        <taxon>Clostridia</taxon>
        <taxon>Eubacteriales</taxon>
        <taxon>Symbiobacteriaceae</taxon>
        <taxon>Symbiobacterium</taxon>
    </lineage>
</organism>
<dbReference type="InterPro" id="IPR000397">
    <property type="entry name" value="Heat_shock_Hsp33"/>
</dbReference>
<dbReference type="Proteomes" id="UP000194267">
    <property type="component" value="Unassembled WGS sequence"/>
</dbReference>
<comment type="caution">
    <text evidence="6">The sequence shown here is derived from an EMBL/GenBank/DDBJ whole genome shotgun (WGS) entry which is preliminary data.</text>
</comment>
<keyword evidence="5" id="KW-0676">Redox-active center</keyword>
<evidence type="ECO:0000256" key="1">
    <source>
        <dbReference type="ARBA" id="ARBA00022490"/>
    </source>
</evidence>